<dbReference type="PANTHER" id="PTHR21576:SF11">
    <property type="entry name" value="MAJOR FACILITATOR SUPERFAMILY PROTEIN"/>
    <property type="match status" value="1"/>
</dbReference>
<feature type="transmembrane region" description="Helical" evidence="6">
    <location>
        <begin position="458"/>
        <end position="479"/>
    </location>
</feature>
<protein>
    <submittedName>
        <fullName evidence="10">Uncharacterized protein</fullName>
    </submittedName>
</protein>
<evidence type="ECO:0000256" key="6">
    <source>
        <dbReference type="SAM" id="Phobius"/>
    </source>
</evidence>
<feature type="transmembrane region" description="Helical" evidence="6">
    <location>
        <begin position="324"/>
        <end position="342"/>
    </location>
</feature>
<dbReference type="eggNOG" id="ENOG502QTGY">
    <property type="taxonomic scope" value="Eukaryota"/>
</dbReference>
<comment type="similarity">
    <text evidence="5">Belongs to the major facilitator superfamily. Phosphate:H(+) symporter (TC 2.A.1.9) family.</text>
</comment>
<reference evidence="10 11" key="1">
    <citation type="journal article" date="2013" name="Proc. Natl. Acad. Sci. U.S.A.">
        <title>Fine-scale variation in meiotic recombination in Mimulus inferred from population shotgun sequencing.</title>
        <authorList>
            <person name="Hellsten U."/>
            <person name="Wright K.M."/>
            <person name="Jenkins J."/>
            <person name="Shu S."/>
            <person name="Yuan Y."/>
            <person name="Wessler S.R."/>
            <person name="Schmutz J."/>
            <person name="Willis J.H."/>
            <person name="Rokhsar D.S."/>
        </authorList>
    </citation>
    <scope>NUCLEOTIDE SEQUENCE [LARGE SCALE GENOMIC DNA]</scope>
    <source>
        <strain evidence="11">cv. DUN x IM62</strain>
    </source>
</reference>
<feature type="transmembrane region" description="Helical" evidence="6">
    <location>
        <begin position="418"/>
        <end position="446"/>
    </location>
</feature>
<dbReference type="Proteomes" id="UP000030748">
    <property type="component" value="Unassembled WGS sequence"/>
</dbReference>
<keyword evidence="4 6" id="KW-0472">Membrane</keyword>
<feature type="domain" description="Nodulin-like" evidence="8">
    <location>
        <begin position="4"/>
        <end position="266"/>
    </location>
</feature>
<dbReference type="InterPro" id="IPR036259">
    <property type="entry name" value="MFS_trans_sf"/>
</dbReference>
<evidence type="ECO:0000259" key="8">
    <source>
        <dbReference type="Pfam" id="PF06813"/>
    </source>
</evidence>
<dbReference type="GO" id="GO:0016020">
    <property type="term" value="C:membrane"/>
    <property type="evidence" value="ECO:0000318"/>
    <property type="project" value="GO_Central"/>
</dbReference>
<keyword evidence="3 6" id="KW-1133">Transmembrane helix</keyword>
<evidence type="ECO:0000256" key="7">
    <source>
        <dbReference type="SAM" id="SignalP"/>
    </source>
</evidence>
<feature type="transmembrane region" description="Helical" evidence="6">
    <location>
        <begin position="250"/>
        <end position="271"/>
    </location>
</feature>
<dbReference type="InterPro" id="IPR056555">
    <property type="entry name" value="NFD4_C"/>
</dbReference>
<name>A0A022S101_ERYGU</name>
<evidence type="ECO:0000259" key="9">
    <source>
        <dbReference type="Pfam" id="PF23262"/>
    </source>
</evidence>
<organism evidence="10 11">
    <name type="scientific">Erythranthe guttata</name>
    <name type="common">Yellow monkey flower</name>
    <name type="synonym">Mimulus guttatus</name>
    <dbReference type="NCBI Taxonomy" id="4155"/>
    <lineage>
        <taxon>Eukaryota</taxon>
        <taxon>Viridiplantae</taxon>
        <taxon>Streptophyta</taxon>
        <taxon>Embryophyta</taxon>
        <taxon>Tracheophyta</taxon>
        <taxon>Spermatophyta</taxon>
        <taxon>Magnoliopsida</taxon>
        <taxon>eudicotyledons</taxon>
        <taxon>Gunneridae</taxon>
        <taxon>Pentapetalae</taxon>
        <taxon>asterids</taxon>
        <taxon>lamiids</taxon>
        <taxon>Lamiales</taxon>
        <taxon>Phrymaceae</taxon>
        <taxon>Erythranthe</taxon>
    </lineage>
</organism>
<sequence>MALQWLTLVATIWLQSINGTNSNFPAYSSELKRTLSITQLQLNNLASASDAGKLLGWISGVAASHFPLWLVLLIGSLLGLVGYGVQFLFLTGQIAPLSYWHVFLLTALAGNSICWINTVCNIVAIRNFSLDRQIAVGLSTSYLGLSAMVYTAVVDVVAGGGGGGGGDSISSSSAERAKLFLFLNAVAPLAVCAAAAPLACMDVGVGKTRNLTTGFFAMFVITTLTGLFAVVTSLGSTAAFSVLFLPGPAVLAGVLAMLALPLVVPVAEMIGERLQRKCRIRVAHGDIEGLAFAAPGTENDVAAAKKEDGEGEIPAKVMVRRVDFWIYFLVYLFGATIGLVYMNNLAQIAESRGFSAGVSSLVSLSSAFSFFGRLLPSLLDYFAPQSKRSISRAAAMGGMMAPMCGAFLLLIINGYGQVSLYISTAIIGISTGAISSISVAATTELFGTNNFGVNHNILISNIPIGSFLFGDFAALLYRARGKGNGEENCMGEKCYQTTFIIWGCLCVFGTFLAFILHKRTRKTCNTFNRL</sequence>
<evidence type="ECO:0000313" key="11">
    <source>
        <dbReference type="Proteomes" id="UP000030748"/>
    </source>
</evidence>
<evidence type="ECO:0000256" key="4">
    <source>
        <dbReference type="ARBA" id="ARBA00023136"/>
    </source>
</evidence>
<dbReference type="Gene3D" id="1.20.1250.20">
    <property type="entry name" value="MFS general substrate transporter like domains"/>
    <property type="match status" value="1"/>
</dbReference>
<dbReference type="SUPFAM" id="SSF103473">
    <property type="entry name" value="MFS general substrate transporter"/>
    <property type="match status" value="1"/>
</dbReference>
<feature type="transmembrane region" description="Helical" evidence="6">
    <location>
        <begin position="66"/>
        <end position="90"/>
    </location>
</feature>
<dbReference type="KEGG" id="egt:105960170"/>
<dbReference type="AlphaFoldDB" id="A0A022S101"/>
<evidence type="ECO:0000256" key="3">
    <source>
        <dbReference type="ARBA" id="ARBA00022989"/>
    </source>
</evidence>
<feature type="signal peptide" evidence="7">
    <location>
        <begin position="1"/>
        <end position="22"/>
    </location>
</feature>
<keyword evidence="2 6" id="KW-0812">Transmembrane</keyword>
<keyword evidence="11" id="KW-1185">Reference proteome</keyword>
<feature type="transmembrane region" description="Helical" evidence="6">
    <location>
        <begin position="102"/>
        <end position="125"/>
    </location>
</feature>
<feature type="transmembrane region" description="Helical" evidence="6">
    <location>
        <begin position="179"/>
        <end position="203"/>
    </location>
</feature>
<feature type="domain" description="NFD4 C-terminal" evidence="9">
    <location>
        <begin position="312"/>
        <end position="523"/>
    </location>
</feature>
<dbReference type="OrthoDB" id="410267at2759"/>
<evidence type="ECO:0000313" key="10">
    <source>
        <dbReference type="EMBL" id="EYU45999.1"/>
    </source>
</evidence>
<evidence type="ECO:0000256" key="1">
    <source>
        <dbReference type="ARBA" id="ARBA00004141"/>
    </source>
</evidence>
<feature type="transmembrane region" description="Helical" evidence="6">
    <location>
        <begin position="354"/>
        <end position="372"/>
    </location>
</feature>
<dbReference type="PhylomeDB" id="A0A022S101"/>
<feature type="transmembrane region" description="Helical" evidence="6">
    <location>
        <begin position="499"/>
        <end position="516"/>
    </location>
</feature>
<evidence type="ECO:0000256" key="5">
    <source>
        <dbReference type="ARBA" id="ARBA00044504"/>
    </source>
</evidence>
<dbReference type="Pfam" id="PF23262">
    <property type="entry name" value="NFD4_C"/>
    <property type="match status" value="1"/>
</dbReference>
<keyword evidence="7" id="KW-0732">Signal</keyword>
<feature type="transmembrane region" description="Helical" evidence="6">
    <location>
        <begin position="215"/>
        <end position="244"/>
    </location>
</feature>
<dbReference type="InterPro" id="IPR010658">
    <property type="entry name" value="Nodulin-like"/>
</dbReference>
<feature type="chain" id="PRO_5001505441" evidence="7">
    <location>
        <begin position="23"/>
        <end position="530"/>
    </location>
</feature>
<feature type="transmembrane region" description="Helical" evidence="6">
    <location>
        <begin position="393"/>
        <end position="412"/>
    </location>
</feature>
<dbReference type="PANTHER" id="PTHR21576">
    <property type="entry name" value="UNCHARACTERIZED NODULIN-LIKE PROTEIN"/>
    <property type="match status" value="1"/>
</dbReference>
<gene>
    <name evidence="10" type="ORF">MIMGU_mgv1a004386mg</name>
</gene>
<dbReference type="OMA" id="MPSLMYY"/>
<comment type="subcellular location">
    <subcellularLocation>
        <location evidence="1">Membrane</location>
        <topology evidence="1">Multi-pass membrane protein</topology>
    </subcellularLocation>
</comment>
<dbReference type="EMBL" id="KI630171">
    <property type="protein sequence ID" value="EYU45999.1"/>
    <property type="molecule type" value="Genomic_DNA"/>
</dbReference>
<evidence type="ECO:0000256" key="2">
    <source>
        <dbReference type="ARBA" id="ARBA00022692"/>
    </source>
</evidence>
<accession>A0A022S101</accession>
<proteinExistence type="inferred from homology"/>
<dbReference type="Pfam" id="PF06813">
    <property type="entry name" value="Nodulin-like"/>
    <property type="match status" value="1"/>
</dbReference>